<feature type="domain" description="C2H2-type" evidence="3">
    <location>
        <begin position="59"/>
        <end position="92"/>
    </location>
</feature>
<dbReference type="InterPro" id="IPR007527">
    <property type="entry name" value="Znf_SWIM"/>
</dbReference>
<feature type="compositionally biased region" description="Low complexity" evidence="2">
    <location>
        <begin position="230"/>
        <end position="242"/>
    </location>
</feature>
<sequence length="319" mass="36767">MKVVDYKCAHTDCDYTTFDKSNLNKHQKRRHRLCSDDPNCPLRIKVGEDYAHELAPTRFVCEHCKKTFCSAFSLRRHQDTGWCQRTKTDDKDVVFGILKSCMKTKAVHVVSVKQKSDKVYFQVAPNICSEKKITVEKKEQIKCTCSQFETNTNICCIHICSLLQQMGLPFEEIFQNQFQGNTLKNEMFKKIVDAIPLAQELAKKHMAYKSEWEIKKATSDLESESESESDSSSSLPTSSSTETKSKESKSIESKENSSNDGKKRKRENEKESKSKTQDKEKSKASKSSVDQDVNSKSSSKKVETQAKRKRERKRERKRR</sequence>
<protein>
    <recommendedName>
        <fullName evidence="7">SWIM-type domain-containing protein</fullName>
    </recommendedName>
</protein>
<dbReference type="InterPro" id="IPR013087">
    <property type="entry name" value="Znf_C2H2_type"/>
</dbReference>
<dbReference type="Proteomes" id="UP000695562">
    <property type="component" value="Unassembled WGS sequence"/>
</dbReference>
<feature type="compositionally biased region" description="Basic and acidic residues" evidence="2">
    <location>
        <begin position="243"/>
        <end position="283"/>
    </location>
</feature>
<evidence type="ECO:0000256" key="2">
    <source>
        <dbReference type="SAM" id="MobiDB-lite"/>
    </source>
</evidence>
<keyword evidence="6" id="KW-1185">Reference proteome</keyword>
<organism evidence="5 6">
    <name type="scientific">Polysphondylium violaceum</name>
    <dbReference type="NCBI Taxonomy" id="133409"/>
    <lineage>
        <taxon>Eukaryota</taxon>
        <taxon>Amoebozoa</taxon>
        <taxon>Evosea</taxon>
        <taxon>Eumycetozoa</taxon>
        <taxon>Dictyostelia</taxon>
        <taxon>Dictyosteliales</taxon>
        <taxon>Dictyosteliaceae</taxon>
        <taxon>Polysphondylium</taxon>
    </lineage>
</organism>
<dbReference type="PROSITE" id="PS50157">
    <property type="entry name" value="ZINC_FINGER_C2H2_2"/>
    <property type="match status" value="2"/>
</dbReference>
<gene>
    <name evidence="5" type="ORF">CYY_006872</name>
</gene>
<comment type="caution">
    <text evidence="5">The sequence shown here is derived from an EMBL/GenBank/DDBJ whole genome shotgun (WGS) entry which is preliminary data.</text>
</comment>
<dbReference type="GO" id="GO:0008270">
    <property type="term" value="F:zinc ion binding"/>
    <property type="evidence" value="ECO:0007669"/>
    <property type="project" value="UniProtKB-KW"/>
</dbReference>
<dbReference type="AlphaFoldDB" id="A0A8J4PRL6"/>
<keyword evidence="1" id="KW-0479">Metal-binding</keyword>
<proteinExistence type="predicted"/>
<evidence type="ECO:0000313" key="5">
    <source>
        <dbReference type="EMBL" id="KAF2071811.1"/>
    </source>
</evidence>
<keyword evidence="1" id="KW-0862">Zinc</keyword>
<dbReference type="OrthoDB" id="7742407at2759"/>
<evidence type="ECO:0000313" key="6">
    <source>
        <dbReference type="Proteomes" id="UP000695562"/>
    </source>
</evidence>
<accession>A0A8J4PRL6</accession>
<reference evidence="5" key="1">
    <citation type="submission" date="2020-01" db="EMBL/GenBank/DDBJ databases">
        <title>Development of genomics and gene disruption for Polysphondylium violaceum indicates a role for the polyketide synthase stlB in stalk morphogenesis.</title>
        <authorList>
            <person name="Narita B."/>
            <person name="Kawabe Y."/>
            <person name="Kin K."/>
            <person name="Saito T."/>
            <person name="Gibbs R."/>
            <person name="Kuspa A."/>
            <person name="Muzny D."/>
            <person name="Queller D."/>
            <person name="Richards S."/>
            <person name="Strassman J."/>
            <person name="Sucgang R."/>
            <person name="Worley K."/>
            <person name="Schaap P."/>
        </authorList>
    </citation>
    <scope>NUCLEOTIDE SEQUENCE</scope>
    <source>
        <strain evidence="5">QSvi11</strain>
    </source>
</reference>
<name>A0A8J4PRL6_9MYCE</name>
<feature type="compositionally biased region" description="Basic residues" evidence="2">
    <location>
        <begin position="307"/>
        <end position="319"/>
    </location>
</feature>
<keyword evidence="1" id="KW-0863">Zinc-finger</keyword>
<dbReference type="PROSITE" id="PS50966">
    <property type="entry name" value="ZF_SWIM"/>
    <property type="match status" value="1"/>
</dbReference>
<feature type="domain" description="C2H2-type" evidence="3">
    <location>
        <begin position="6"/>
        <end position="31"/>
    </location>
</feature>
<evidence type="ECO:0008006" key="7">
    <source>
        <dbReference type="Google" id="ProtNLM"/>
    </source>
</evidence>
<dbReference type="Gene3D" id="3.30.160.60">
    <property type="entry name" value="Classic Zinc Finger"/>
    <property type="match status" value="1"/>
</dbReference>
<feature type="region of interest" description="Disordered" evidence="2">
    <location>
        <begin position="219"/>
        <end position="319"/>
    </location>
</feature>
<dbReference type="EMBL" id="AJWJ01000336">
    <property type="protein sequence ID" value="KAF2071811.1"/>
    <property type="molecule type" value="Genomic_DNA"/>
</dbReference>
<evidence type="ECO:0000256" key="1">
    <source>
        <dbReference type="PROSITE-ProRule" id="PRU00042"/>
    </source>
</evidence>
<feature type="compositionally biased region" description="Polar residues" evidence="2">
    <location>
        <begin position="285"/>
        <end position="297"/>
    </location>
</feature>
<feature type="domain" description="SWIM-type" evidence="4">
    <location>
        <begin position="131"/>
        <end position="167"/>
    </location>
</feature>
<evidence type="ECO:0000259" key="4">
    <source>
        <dbReference type="PROSITE" id="PS50966"/>
    </source>
</evidence>
<dbReference type="Pfam" id="PF00096">
    <property type="entry name" value="zf-C2H2"/>
    <property type="match status" value="1"/>
</dbReference>
<evidence type="ECO:0000259" key="3">
    <source>
        <dbReference type="PROSITE" id="PS50157"/>
    </source>
</evidence>
<dbReference type="SMART" id="SM00355">
    <property type="entry name" value="ZnF_C2H2"/>
    <property type="match status" value="2"/>
</dbReference>